<feature type="domain" description="F-box" evidence="1">
    <location>
        <begin position="5"/>
        <end position="52"/>
    </location>
</feature>
<reference evidence="2" key="2">
    <citation type="submission" date="2020-11" db="EMBL/GenBank/DDBJ databases">
        <authorList>
            <person name="McCartney M.A."/>
            <person name="Auch B."/>
            <person name="Kono T."/>
            <person name="Mallez S."/>
            <person name="Becker A."/>
            <person name="Gohl D.M."/>
            <person name="Silverstein K.A.T."/>
            <person name="Koren S."/>
            <person name="Bechman K.B."/>
            <person name="Herman A."/>
            <person name="Abrahante J.E."/>
            <person name="Garbe J."/>
        </authorList>
    </citation>
    <scope>NUCLEOTIDE SEQUENCE</scope>
    <source>
        <strain evidence="2">Duluth1</strain>
        <tissue evidence="2">Whole animal</tissue>
    </source>
</reference>
<accession>A0A9D4R4N7</accession>
<dbReference type="OrthoDB" id="6053040at2759"/>
<dbReference type="Pfam" id="PF12937">
    <property type="entry name" value="F-box-like"/>
    <property type="match status" value="1"/>
</dbReference>
<dbReference type="AlphaFoldDB" id="A0A9D4R4N7"/>
<dbReference type="PROSITE" id="PS50181">
    <property type="entry name" value="FBOX"/>
    <property type="match status" value="1"/>
</dbReference>
<name>A0A9D4R4N7_DREPO</name>
<protein>
    <recommendedName>
        <fullName evidence="1">F-box domain-containing protein</fullName>
    </recommendedName>
</protein>
<dbReference type="InterPro" id="IPR032675">
    <property type="entry name" value="LRR_dom_sf"/>
</dbReference>
<reference evidence="2" key="1">
    <citation type="journal article" date="2019" name="bioRxiv">
        <title>The Genome of the Zebra Mussel, Dreissena polymorpha: A Resource for Invasive Species Research.</title>
        <authorList>
            <person name="McCartney M.A."/>
            <person name="Auch B."/>
            <person name="Kono T."/>
            <person name="Mallez S."/>
            <person name="Zhang Y."/>
            <person name="Obille A."/>
            <person name="Becker A."/>
            <person name="Abrahante J.E."/>
            <person name="Garbe J."/>
            <person name="Badalamenti J.P."/>
            <person name="Herman A."/>
            <person name="Mangelson H."/>
            <person name="Liachko I."/>
            <person name="Sullivan S."/>
            <person name="Sone E.D."/>
            <person name="Koren S."/>
            <person name="Silverstein K.A.T."/>
            <person name="Beckman K.B."/>
            <person name="Gohl D.M."/>
        </authorList>
    </citation>
    <scope>NUCLEOTIDE SEQUENCE</scope>
    <source>
        <strain evidence="2">Duluth1</strain>
        <tissue evidence="2">Whole animal</tissue>
    </source>
</reference>
<dbReference type="EMBL" id="JAIWYP010000003">
    <property type="protein sequence ID" value="KAH3853832.1"/>
    <property type="molecule type" value="Genomic_DNA"/>
</dbReference>
<comment type="caution">
    <text evidence="2">The sequence shown here is derived from an EMBL/GenBank/DDBJ whole genome shotgun (WGS) entry which is preliminary data.</text>
</comment>
<dbReference type="Gene3D" id="1.20.1280.50">
    <property type="match status" value="1"/>
</dbReference>
<dbReference type="Proteomes" id="UP000828390">
    <property type="component" value="Unassembled WGS sequence"/>
</dbReference>
<keyword evidence="3" id="KW-1185">Reference proteome</keyword>
<dbReference type="PANTHER" id="PTHR38926">
    <property type="entry name" value="F-BOX DOMAIN CONTAINING PROTEIN, EXPRESSED"/>
    <property type="match status" value="1"/>
</dbReference>
<evidence type="ECO:0000313" key="2">
    <source>
        <dbReference type="EMBL" id="KAH3853832.1"/>
    </source>
</evidence>
<evidence type="ECO:0000259" key="1">
    <source>
        <dbReference type="PROSITE" id="PS50181"/>
    </source>
</evidence>
<dbReference type="PANTHER" id="PTHR38926:SF5">
    <property type="entry name" value="F-BOX AND LEUCINE-RICH REPEAT PROTEIN 6"/>
    <property type="match status" value="1"/>
</dbReference>
<proteinExistence type="predicted"/>
<dbReference type="Gene3D" id="3.80.10.10">
    <property type="entry name" value="Ribonuclease Inhibitor"/>
    <property type="match status" value="1"/>
</dbReference>
<organism evidence="2 3">
    <name type="scientific">Dreissena polymorpha</name>
    <name type="common">Zebra mussel</name>
    <name type="synonym">Mytilus polymorpha</name>
    <dbReference type="NCBI Taxonomy" id="45954"/>
    <lineage>
        <taxon>Eukaryota</taxon>
        <taxon>Metazoa</taxon>
        <taxon>Spiralia</taxon>
        <taxon>Lophotrochozoa</taxon>
        <taxon>Mollusca</taxon>
        <taxon>Bivalvia</taxon>
        <taxon>Autobranchia</taxon>
        <taxon>Heteroconchia</taxon>
        <taxon>Euheterodonta</taxon>
        <taxon>Imparidentia</taxon>
        <taxon>Neoheterodontei</taxon>
        <taxon>Myida</taxon>
        <taxon>Dreissenoidea</taxon>
        <taxon>Dreissenidae</taxon>
        <taxon>Dreissena</taxon>
    </lineage>
</organism>
<dbReference type="InterPro" id="IPR036047">
    <property type="entry name" value="F-box-like_dom_sf"/>
</dbReference>
<dbReference type="SUPFAM" id="SSF81383">
    <property type="entry name" value="F-box domain"/>
    <property type="match status" value="1"/>
</dbReference>
<sequence length="308" mass="36645">MDGQDVTILTLPEDVILLIFQLLPQFEVLHNIRMTCKTWNHYSRDGILWRHIRAQDFVRETFRIKNFMGFLCDISHFVEELKIQMDQIDNLQEKQLFFPMLRSLKLYGYSNYNNDSLSWLSRKNDLEKSLKKITMIYPTLEVLHVNIPSTDFDITCCPIDLKELKVTFWYIEERRKPRRNIGEHFKALTHLGLRYCKLNNQTVLALLSKLECLESIDLTLTSYDNNIMDDEEIPDKPCSKRIQKFVLTHTHHMFFPRVFMYILLSAHERIRYIDISSISQKSPTSPRLYNIAEKCRQLVTLILGNYKE</sequence>
<gene>
    <name evidence="2" type="ORF">DPMN_096367</name>
</gene>
<dbReference type="InterPro" id="IPR001810">
    <property type="entry name" value="F-box_dom"/>
</dbReference>
<evidence type="ECO:0000313" key="3">
    <source>
        <dbReference type="Proteomes" id="UP000828390"/>
    </source>
</evidence>
<dbReference type="SUPFAM" id="SSF52047">
    <property type="entry name" value="RNI-like"/>
    <property type="match status" value="1"/>
</dbReference>